<evidence type="ECO:0000313" key="1">
    <source>
        <dbReference type="EMBL" id="GEL95168.1"/>
    </source>
</evidence>
<keyword evidence="2" id="KW-1185">Reference proteome</keyword>
<reference evidence="1 2" key="1">
    <citation type="submission" date="2019-07" db="EMBL/GenBank/DDBJ databases">
        <title>Whole genome shotgun sequence of Cellulomonas composti NBRC 100758.</title>
        <authorList>
            <person name="Hosoyama A."/>
            <person name="Uohara A."/>
            <person name="Ohji S."/>
            <person name="Ichikawa N."/>
        </authorList>
    </citation>
    <scope>NUCLEOTIDE SEQUENCE [LARGE SCALE GENOMIC DNA]</scope>
    <source>
        <strain evidence="1 2">NBRC 100758</strain>
    </source>
</reference>
<dbReference type="Gene3D" id="3.40.50.2000">
    <property type="entry name" value="Glycogen Phosphorylase B"/>
    <property type="match status" value="1"/>
</dbReference>
<sequence>MLRAAGGAVTSRRHRLPAALDNAIERLKWARTPWTADPATLPPVVSRRTGRPARVLVAPANFAGQGHAWVEALERAGVPAVSWAFTADDRFGFGADHVLRLADAHRASRAYQRRVFDLVASNVEAVVIEAGRPLFGRLHGFDPVAEARALAERGVRVALLWHGTDVRVPSAHAATHPASPFSPPTARTRALESVALRNRRRARGFTGPVLVSTPDLLPGWPGARWCPVVVDAARWACDDPPLVRAVPVVVHAPSNGGLKGTDLVTAALEPLAAAAVVEYRVVSGVPSDEVRALYRDADVVLDQFRLGIYGVAACEAMAAGRLVVSNVDAQVRDAVRAAAGVDLPVLEASGADLAAVLRGVLDDRDRARALAGSGPALVAALHDGRRSAAVLADALGLGLEPID</sequence>
<evidence type="ECO:0000313" key="2">
    <source>
        <dbReference type="Proteomes" id="UP000321720"/>
    </source>
</evidence>
<proteinExistence type="predicted"/>
<protein>
    <recommendedName>
        <fullName evidence="3">Glycosyl transferase family 1 domain-containing protein</fullName>
    </recommendedName>
</protein>
<organism evidence="1 2">
    <name type="scientific">Cellulomonas composti</name>
    <dbReference type="NCBI Taxonomy" id="266130"/>
    <lineage>
        <taxon>Bacteria</taxon>
        <taxon>Bacillati</taxon>
        <taxon>Actinomycetota</taxon>
        <taxon>Actinomycetes</taxon>
        <taxon>Micrococcales</taxon>
        <taxon>Cellulomonadaceae</taxon>
        <taxon>Cellulomonas</taxon>
    </lineage>
</organism>
<accession>A0A511JB11</accession>
<dbReference type="SUPFAM" id="SSF53756">
    <property type="entry name" value="UDP-Glycosyltransferase/glycogen phosphorylase"/>
    <property type="match status" value="1"/>
</dbReference>
<name>A0A511JB11_9CELL</name>
<dbReference type="Proteomes" id="UP000321720">
    <property type="component" value="Unassembled WGS sequence"/>
</dbReference>
<evidence type="ECO:0008006" key="3">
    <source>
        <dbReference type="Google" id="ProtNLM"/>
    </source>
</evidence>
<comment type="caution">
    <text evidence="1">The sequence shown here is derived from an EMBL/GenBank/DDBJ whole genome shotgun (WGS) entry which is preliminary data.</text>
</comment>
<gene>
    <name evidence="1" type="ORF">CCO02nite_18260</name>
</gene>
<dbReference type="OrthoDB" id="9809622at2"/>
<dbReference type="AlphaFoldDB" id="A0A511JB11"/>
<dbReference type="RefSeq" id="WP_146842816.1">
    <property type="nucleotide sequence ID" value="NZ_BJWG01000007.1"/>
</dbReference>
<dbReference type="EMBL" id="BJWG01000007">
    <property type="protein sequence ID" value="GEL95168.1"/>
    <property type="molecule type" value="Genomic_DNA"/>
</dbReference>